<feature type="chain" id="PRO_5044655161" evidence="2">
    <location>
        <begin position="23"/>
        <end position="95"/>
    </location>
</feature>
<evidence type="ECO:0000313" key="5">
    <source>
        <dbReference type="RefSeq" id="XP_034287006.1"/>
    </source>
</evidence>
<accession>A0A6P9CV10</accession>
<evidence type="ECO:0000259" key="3">
    <source>
        <dbReference type="SMART" id="SM00199"/>
    </source>
</evidence>
<dbReference type="KEGG" id="pgut:132708888"/>
<keyword evidence="4" id="KW-1185">Reference proteome</keyword>
<gene>
    <name evidence="5" type="primary">LOC132708888</name>
</gene>
<keyword evidence="1" id="KW-0202">Cytokine</keyword>
<dbReference type="PANTHER" id="PTHR12015">
    <property type="entry name" value="SMALL INDUCIBLE CYTOKINE A"/>
    <property type="match status" value="1"/>
</dbReference>
<dbReference type="GO" id="GO:0006955">
    <property type="term" value="P:immune response"/>
    <property type="evidence" value="ECO:0007669"/>
    <property type="project" value="InterPro"/>
</dbReference>
<feature type="signal peptide" evidence="2">
    <location>
        <begin position="1"/>
        <end position="22"/>
    </location>
</feature>
<dbReference type="RefSeq" id="XP_034287006.1">
    <property type="nucleotide sequence ID" value="XM_034431115.2"/>
</dbReference>
<evidence type="ECO:0000313" key="4">
    <source>
        <dbReference type="Proteomes" id="UP001652622"/>
    </source>
</evidence>
<protein>
    <submittedName>
        <fullName evidence="5">Growth-regulated alpha protein-like</fullName>
    </submittedName>
</protein>
<dbReference type="Gene3D" id="2.40.50.40">
    <property type="match status" value="1"/>
</dbReference>
<dbReference type="InterPro" id="IPR036048">
    <property type="entry name" value="Interleukin_8-like_sf"/>
</dbReference>
<organism evidence="4 5">
    <name type="scientific">Pantherophis guttatus</name>
    <name type="common">Corn snake</name>
    <name type="synonym">Elaphe guttata</name>
    <dbReference type="NCBI Taxonomy" id="94885"/>
    <lineage>
        <taxon>Eukaryota</taxon>
        <taxon>Metazoa</taxon>
        <taxon>Chordata</taxon>
        <taxon>Craniata</taxon>
        <taxon>Vertebrata</taxon>
        <taxon>Euteleostomi</taxon>
        <taxon>Lepidosauria</taxon>
        <taxon>Squamata</taxon>
        <taxon>Bifurcata</taxon>
        <taxon>Unidentata</taxon>
        <taxon>Episquamata</taxon>
        <taxon>Toxicofera</taxon>
        <taxon>Serpentes</taxon>
        <taxon>Colubroidea</taxon>
        <taxon>Colubridae</taxon>
        <taxon>Colubrinae</taxon>
        <taxon>Pantherophis</taxon>
    </lineage>
</organism>
<dbReference type="OMA" id="VALMQGM"/>
<dbReference type="PROSITE" id="PS51257">
    <property type="entry name" value="PROKAR_LIPOPROTEIN"/>
    <property type="match status" value="1"/>
</dbReference>
<dbReference type="GO" id="GO:0005615">
    <property type="term" value="C:extracellular space"/>
    <property type="evidence" value="ECO:0007669"/>
    <property type="project" value="UniProtKB-KW"/>
</dbReference>
<keyword evidence="2" id="KW-0732">Signal</keyword>
<evidence type="ECO:0000256" key="1">
    <source>
        <dbReference type="ARBA" id="ARBA00022514"/>
    </source>
</evidence>
<feature type="domain" description="Chemokine interleukin-8-like" evidence="3">
    <location>
        <begin position="28"/>
        <end position="88"/>
    </location>
</feature>
<dbReference type="InterPro" id="IPR039809">
    <property type="entry name" value="Chemokine_b/g/d"/>
</dbReference>
<dbReference type="Proteomes" id="UP001652622">
    <property type="component" value="Unplaced"/>
</dbReference>
<dbReference type="SUPFAM" id="SSF54117">
    <property type="entry name" value="Interleukin 8-like chemokines"/>
    <property type="match status" value="1"/>
</dbReference>
<dbReference type="SMART" id="SM00199">
    <property type="entry name" value="SCY"/>
    <property type="match status" value="1"/>
</dbReference>
<dbReference type="AlphaFoldDB" id="A0A6P9CV10"/>
<dbReference type="OrthoDB" id="8872899at2759"/>
<dbReference type="Pfam" id="PF00048">
    <property type="entry name" value="IL8"/>
    <property type="match status" value="1"/>
</dbReference>
<dbReference type="GO" id="GO:0008009">
    <property type="term" value="F:chemokine activity"/>
    <property type="evidence" value="ECO:0007669"/>
    <property type="project" value="InterPro"/>
</dbReference>
<evidence type="ECO:0000256" key="2">
    <source>
        <dbReference type="SAM" id="SignalP"/>
    </source>
</evidence>
<proteinExistence type="predicted"/>
<name>A0A6P9CV10_PANGU</name>
<dbReference type="InterPro" id="IPR001811">
    <property type="entry name" value="Chemokine_IL8-like_dom"/>
</dbReference>
<sequence length="95" mass="10914">MLKQTFLTVLVLLACWVALMEGIPSAGRERCLCKGLRNSVQKNRIVKTEYHRPSTTCSREEVIVTLRNNQRLCLNLNGDQGREIKKDILNRMKAK</sequence>
<reference evidence="5" key="1">
    <citation type="submission" date="2025-08" db="UniProtKB">
        <authorList>
            <consortium name="RefSeq"/>
        </authorList>
    </citation>
    <scope>IDENTIFICATION</scope>
    <source>
        <tissue evidence="5">Blood</tissue>
    </source>
</reference>